<reference evidence="2 3" key="1">
    <citation type="submission" date="2016-10" db="EMBL/GenBank/DDBJ databases">
        <authorList>
            <person name="de Groot N.N."/>
        </authorList>
    </citation>
    <scope>NUCLEOTIDE SEQUENCE [LARGE SCALE GENOMIC DNA]</scope>
    <source>
        <strain evidence="2 3">CGMCC 1.3430</strain>
    </source>
</reference>
<keyword evidence="1" id="KW-0472">Membrane</keyword>
<gene>
    <name evidence="2" type="ORF">SAMN04488051_102252</name>
</gene>
<evidence type="ECO:0000313" key="3">
    <source>
        <dbReference type="Proteomes" id="UP000198773"/>
    </source>
</evidence>
<feature type="transmembrane region" description="Helical" evidence="1">
    <location>
        <begin position="172"/>
        <end position="190"/>
    </location>
</feature>
<accession>A0A1H3ZNE8</accession>
<keyword evidence="3" id="KW-1185">Reference proteome</keyword>
<organism evidence="2 3">
    <name type="scientific">Alkalimonas amylolytica</name>
    <dbReference type="NCBI Taxonomy" id="152573"/>
    <lineage>
        <taxon>Bacteria</taxon>
        <taxon>Pseudomonadati</taxon>
        <taxon>Pseudomonadota</taxon>
        <taxon>Gammaproteobacteria</taxon>
        <taxon>Alkalimonas</taxon>
    </lineage>
</organism>
<name>A0A1H3ZNE8_ALKAM</name>
<feature type="transmembrane region" description="Helical" evidence="1">
    <location>
        <begin position="60"/>
        <end position="80"/>
    </location>
</feature>
<keyword evidence="1" id="KW-1133">Transmembrane helix</keyword>
<feature type="transmembrane region" description="Helical" evidence="1">
    <location>
        <begin position="86"/>
        <end position="108"/>
    </location>
</feature>
<protein>
    <submittedName>
        <fullName evidence="2">Uncharacterized protein</fullName>
    </submittedName>
</protein>
<dbReference type="RefSeq" id="WP_091340340.1">
    <property type="nucleotide sequence ID" value="NZ_FNRM01000002.1"/>
</dbReference>
<dbReference type="EMBL" id="FNRM01000002">
    <property type="protein sequence ID" value="SEA24762.1"/>
    <property type="molecule type" value="Genomic_DNA"/>
</dbReference>
<dbReference type="AlphaFoldDB" id="A0A1H3ZNE8"/>
<sequence>MDYSRYTIQELHESLSSIDKDAYPDRYQKLINEFESRKEEIEQHRKEEDEKFYVTVNSRLNILAWLQIATCLGFIYVGVVSLLEHFTLFILALFLGISVFNGFAGFLLLKRIKLGFHLSFFNQVAQLFAFNLGFIYYSYSGLGGVMVILQNGIAFKASILNPSFQFFWGNNLGFGVGLDLVALFFIYLLNTCRYENKIWQ</sequence>
<keyword evidence="1" id="KW-0812">Transmembrane</keyword>
<dbReference type="OrthoDB" id="6058359at2"/>
<proteinExistence type="predicted"/>
<dbReference type="STRING" id="152573.SAMN04488051_102252"/>
<evidence type="ECO:0000313" key="2">
    <source>
        <dbReference type="EMBL" id="SEA24762.1"/>
    </source>
</evidence>
<dbReference type="Proteomes" id="UP000198773">
    <property type="component" value="Unassembled WGS sequence"/>
</dbReference>
<evidence type="ECO:0000256" key="1">
    <source>
        <dbReference type="SAM" id="Phobius"/>
    </source>
</evidence>